<dbReference type="AlphaFoldDB" id="A0A6N7F3H0"/>
<evidence type="ECO:0000313" key="2">
    <source>
        <dbReference type="EMBL" id="MPV86416.1"/>
    </source>
</evidence>
<gene>
    <name evidence="2" type="ORF">GCU85_06695</name>
</gene>
<name>A0A6N7F3H0_9GAMM</name>
<dbReference type="Proteomes" id="UP000471298">
    <property type="component" value="Unassembled WGS sequence"/>
</dbReference>
<feature type="transmembrane region" description="Helical" evidence="1">
    <location>
        <begin position="20"/>
        <end position="39"/>
    </location>
</feature>
<reference evidence="2 3" key="1">
    <citation type="submission" date="2019-10" db="EMBL/GenBank/DDBJ databases">
        <title>Cardiobacteriales fam. a chemoheterotrophic member of the order Cardiobacteriales, and proposal of Cardiobacteriales fam. nov.</title>
        <authorList>
            <person name="Wang C."/>
        </authorList>
    </citation>
    <scope>NUCLEOTIDE SEQUENCE [LARGE SCALE GENOMIC DNA]</scope>
    <source>
        <strain evidence="2 3">ML27</strain>
    </source>
</reference>
<dbReference type="RefSeq" id="WP_152810412.1">
    <property type="nucleotide sequence ID" value="NZ_WHNW01000007.1"/>
</dbReference>
<keyword evidence="3" id="KW-1185">Reference proteome</keyword>
<protein>
    <recommendedName>
        <fullName evidence="4">5-bromo-4-chloroindolyl phosphate hydrolysis protein</fullName>
    </recommendedName>
</protein>
<dbReference type="InterPro" id="IPR018770">
    <property type="entry name" value="ChloroindolylP_hydrolase"/>
</dbReference>
<keyword evidence="1" id="KW-1133">Transmembrane helix</keyword>
<accession>A0A6N7F3H0</accession>
<sequence length="276" mass="31242">MPKPYQPKTNTANFSASGLLLYILPAPLVLKLLISIITFNIPKVALTAGALFFFYSAAHLTRKTLLRRAENLKRARPKKIKDNRNWAALYLVIGLLFLMVLLKSRLPIILLMSLCAIVGYYFTYGFSEKFIEEAPDYGDMPKATRQAIEGAYADLRAIEGLTHQLDATVDAAIIEKVETVLDKSHEIMQLLVKSPSDAGRARRFLNVYINRIKEILTQYLALAKYGKETEFRERLIAVLSEAKEAFTSKQSQLLNDDKLTLDVQLEVLDEQIKSEK</sequence>
<feature type="transmembrane region" description="Helical" evidence="1">
    <location>
        <begin position="45"/>
        <end position="65"/>
    </location>
</feature>
<organism evidence="2 3">
    <name type="scientific">Ostreibacterium oceani</name>
    <dbReference type="NCBI Taxonomy" id="2654998"/>
    <lineage>
        <taxon>Bacteria</taxon>
        <taxon>Pseudomonadati</taxon>
        <taxon>Pseudomonadota</taxon>
        <taxon>Gammaproteobacteria</taxon>
        <taxon>Cardiobacteriales</taxon>
        <taxon>Ostreibacteriaceae</taxon>
        <taxon>Ostreibacterium</taxon>
    </lineage>
</organism>
<evidence type="ECO:0008006" key="4">
    <source>
        <dbReference type="Google" id="ProtNLM"/>
    </source>
</evidence>
<evidence type="ECO:0000256" key="1">
    <source>
        <dbReference type="SAM" id="Phobius"/>
    </source>
</evidence>
<feature type="transmembrane region" description="Helical" evidence="1">
    <location>
        <begin position="86"/>
        <end position="102"/>
    </location>
</feature>
<proteinExistence type="predicted"/>
<dbReference type="Pfam" id="PF10112">
    <property type="entry name" value="Halogen_Hydrol"/>
    <property type="match status" value="1"/>
</dbReference>
<evidence type="ECO:0000313" key="3">
    <source>
        <dbReference type="Proteomes" id="UP000471298"/>
    </source>
</evidence>
<dbReference type="InParanoid" id="A0A6N7F3H0"/>
<dbReference type="EMBL" id="WHNW01000007">
    <property type="protein sequence ID" value="MPV86416.1"/>
    <property type="molecule type" value="Genomic_DNA"/>
</dbReference>
<keyword evidence="1" id="KW-0472">Membrane</keyword>
<keyword evidence="1" id="KW-0812">Transmembrane</keyword>
<comment type="caution">
    <text evidence="2">The sequence shown here is derived from an EMBL/GenBank/DDBJ whole genome shotgun (WGS) entry which is preliminary data.</text>
</comment>